<organism evidence="2 3">
    <name type="scientific">Pelagibaculum spongiae</name>
    <dbReference type="NCBI Taxonomy" id="2080658"/>
    <lineage>
        <taxon>Bacteria</taxon>
        <taxon>Pseudomonadati</taxon>
        <taxon>Pseudomonadota</taxon>
        <taxon>Gammaproteobacteria</taxon>
        <taxon>Oceanospirillales</taxon>
        <taxon>Pelagibaculum</taxon>
    </lineage>
</organism>
<protein>
    <recommendedName>
        <fullName evidence="1">DEP domain-containing protein</fullName>
    </recommendedName>
</protein>
<dbReference type="Pfam" id="PF00610">
    <property type="entry name" value="DEP"/>
    <property type="match status" value="2"/>
</dbReference>
<evidence type="ECO:0000313" key="2">
    <source>
        <dbReference type="EMBL" id="PVZ68189.1"/>
    </source>
</evidence>
<dbReference type="PANTHER" id="PTHR46361:SF3">
    <property type="entry name" value="ELECTRON CARRIER_ PROTEIN DISULFIDE OXIDOREDUCTASE"/>
    <property type="match status" value="1"/>
</dbReference>
<proteinExistence type="predicted"/>
<keyword evidence="3" id="KW-1185">Reference proteome</keyword>
<dbReference type="GO" id="GO:0035556">
    <property type="term" value="P:intracellular signal transduction"/>
    <property type="evidence" value="ECO:0007669"/>
    <property type="project" value="InterPro"/>
</dbReference>
<dbReference type="PANTHER" id="PTHR46361">
    <property type="entry name" value="ELECTRON CARRIER/ PROTEIN DISULFIDE OXIDOREDUCTASE"/>
    <property type="match status" value="1"/>
</dbReference>
<sequence length="364" mass="41256">MSTAADATVILLQLDPIQEKLIATALQSMSLRVRKISVIDPIDSQLKMLTSGNAKNRPLLICADLARLAKENLSWTAFCKQIKSQIPHAGLIATNSQMMLPQAQTVQWVKQAGGLELIGRLSSRRYVASVTPLMDCVAKLFDLQYSAVQLKSYASGMLVSEDPTKDPRDSEQQAWALLDEMNISPAQLMAKMAASNPQIPVANRRYRLKLYQQCFLGSEAANWLAGYLRISVDQAVDVGNLLLHCRLIDHVTREKPFDKNGWFYRYQSVSHATAKLDFTLLAKEIEEIFQLQDRHWRGLSFMRCFTGDQAVTALVRHCAITESEALWVGQQLQDLYLYRHVEDEHDFKNQSYFYRLILDAKVSL</sequence>
<dbReference type="CDD" id="cd04371">
    <property type="entry name" value="DEP"/>
    <property type="match status" value="2"/>
</dbReference>
<feature type="domain" description="DEP" evidence="1">
    <location>
        <begin position="195"/>
        <end position="268"/>
    </location>
</feature>
<comment type="caution">
    <text evidence="2">The sequence shown here is derived from an EMBL/GenBank/DDBJ whole genome shotgun (WGS) entry which is preliminary data.</text>
</comment>
<dbReference type="SUPFAM" id="SSF46785">
    <property type="entry name" value="Winged helix' DNA-binding domain"/>
    <property type="match status" value="2"/>
</dbReference>
<accession>A0A2V1GS20</accession>
<dbReference type="InterPro" id="IPR036388">
    <property type="entry name" value="WH-like_DNA-bd_sf"/>
</dbReference>
<gene>
    <name evidence="2" type="ORF">DC094_12885</name>
</gene>
<dbReference type="AlphaFoldDB" id="A0A2V1GS20"/>
<name>A0A2V1GS20_9GAMM</name>
<dbReference type="EMBL" id="QDDL01000005">
    <property type="protein sequence ID" value="PVZ68189.1"/>
    <property type="molecule type" value="Genomic_DNA"/>
</dbReference>
<evidence type="ECO:0000313" key="3">
    <source>
        <dbReference type="Proteomes" id="UP000244906"/>
    </source>
</evidence>
<dbReference type="OrthoDB" id="425349at2"/>
<reference evidence="2 3" key="1">
    <citation type="submission" date="2018-04" db="EMBL/GenBank/DDBJ databases">
        <title>Thalassorhabdus spongiae gen. nov., sp. nov., isolated from a marine sponge in South-West Iceland.</title>
        <authorList>
            <person name="Knobloch S."/>
            <person name="Daussin A."/>
            <person name="Johannsson R."/>
            <person name="Marteinsson V.T."/>
        </authorList>
    </citation>
    <scope>NUCLEOTIDE SEQUENCE [LARGE SCALE GENOMIC DNA]</scope>
    <source>
        <strain evidence="2 3">Hp12</strain>
    </source>
</reference>
<dbReference type="Gene3D" id="1.10.10.10">
    <property type="entry name" value="Winged helix-like DNA-binding domain superfamily/Winged helix DNA-binding domain"/>
    <property type="match status" value="2"/>
</dbReference>
<dbReference type="SMART" id="SM00049">
    <property type="entry name" value="DEP"/>
    <property type="match status" value="2"/>
</dbReference>
<evidence type="ECO:0000259" key="1">
    <source>
        <dbReference type="PROSITE" id="PS50186"/>
    </source>
</evidence>
<dbReference type="InterPro" id="IPR036390">
    <property type="entry name" value="WH_DNA-bd_sf"/>
</dbReference>
<dbReference type="PROSITE" id="PS50186">
    <property type="entry name" value="DEP"/>
    <property type="match status" value="1"/>
</dbReference>
<dbReference type="InterPro" id="IPR000591">
    <property type="entry name" value="DEP_dom"/>
</dbReference>
<dbReference type="Proteomes" id="UP000244906">
    <property type="component" value="Unassembled WGS sequence"/>
</dbReference>
<dbReference type="RefSeq" id="WP_116687517.1">
    <property type="nucleotide sequence ID" value="NZ_CAWNYD010000005.1"/>
</dbReference>